<feature type="transmembrane region" description="Helical" evidence="1">
    <location>
        <begin position="49"/>
        <end position="68"/>
    </location>
</feature>
<organism evidence="2 3">
    <name type="scientific">Cyclobacterium marinum (strain ATCC 25205 / DSM 745 / LMG 13164 / NCIMB 1802)</name>
    <name type="common">Flectobacillus marinus</name>
    <dbReference type="NCBI Taxonomy" id="880070"/>
    <lineage>
        <taxon>Bacteria</taxon>
        <taxon>Pseudomonadati</taxon>
        <taxon>Bacteroidota</taxon>
        <taxon>Cytophagia</taxon>
        <taxon>Cytophagales</taxon>
        <taxon>Cyclobacteriaceae</taxon>
        <taxon>Cyclobacterium</taxon>
    </lineage>
</organism>
<dbReference type="AlphaFoldDB" id="G0IV28"/>
<keyword evidence="1" id="KW-0812">Transmembrane</keyword>
<dbReference type="OrthoDB" id="839271at2"/>
<evidence type="ECO:0000313" key="2">
    <source>
        <dbReference type="EMBL" id="AEL27019.1"/>
    </source>
</evidence>
<keyword evidence="1" id="KW-1133">Transmembrane helix</keyword>
<reference evidence="3" key="1">
    <citation type="submission" date="2011-07" db="EMBL/GenBank/DDBJ databases">
        <title>The complete genome of Cyclobacterium marinum DSM 745.</title>
        <authorList>
            <person name="Lucas S."/>
            <person name="Han J."/>
            <person name="Lapidus A."/>
            <person name="Bruce D."/>
            <person name="Goodwin L."/>
            <person name="Pitluck S."/>
            <person name="Peters L."/>
            <person name="Kyrpides N."/>
            <person name="Mavromatis K."/>
            <person name="Ivanova N."/>
            <person name="Ovchinnikova G."/>
            <person name="Chertkov O."/>
            <person name="Detter J.C."/>
            <person name="Tapia R."/>
            <person name="Han C."/>
            <person name="Land M."/>
            <person name="Hauser L."/>
            <person name="Markowitz V."/>
            <person name="Cheng J.-F."/>
            <person name="Hugenholtz P."/>
            <person name="Woyke T."/>
            <person name="Wu D."/>
            <person name="Tindall B."/>
            <person name="Schuetze A."/>
            <person name="Brambilla E."/>
            <person name="Klenk H.-P."/>
            <person name="Eisen J.A."/>
        </authorList>
    </citation>
    <scope>NUCLEOTIDE SEQUENCE [LARGE SCALE GENOMIC DNA]</scope>
    <source>
        <strain evidence="3">ATCC 25205 / DSM 745 / LMG 13164 / NCIMB 1802</strain>
    </source>
</reference>
<evidence type="ECO:0000256" key="1">
    <source>
        <dbReference type="SAM" id="Phobius"/>
    </source>
</evidence>
<dbReference type="Proteomes" id="UP000001635">
    <property type="component" value="Chromosome"/>
</dbReference>
<name>G0IV28_CYCMS</name>
<sequence>MEKKESFTCPHCEEKLPFRVILKVKNDHAFECPLCGGTVVPQKTKSFTWGYIIGLLSFALPQQIVFYLHQDNVLAFLIGFLHAVTAFGLVSLYFYFNTKFSKAIALSYIPILLVILGKWVMGIF</sequence>
<feature type="transmembrane region" description="Helical" evidence="1">
    <location>
        <begin position="74"/>
        <end position="96"/>
    </location>
</feature>
<accession>G0IV28</accession>
<feature type="transmembrane region" description="Helical" evidence="1">
    <location>
        <begin position="103"/>
        <end position="121"/>
    </location>
</feature>
<dbReference type="HOGENOM" id="CLU_2129334_0_0_10"/>
<dbReference type="EMBL" id="CP002955">
    <property type="protein sequence ID" value="AEL27019.1"/>
    <property type="molecule type" value="Genomic_DNA"/>
</dbReference>
<gene>
    <name evidence="2" type="ordered locus">Cycma_3295</name>
</gene>
<dbReference type="KEGG" id="cmr:Cycma_3295"/>
<keyword evidence="1" id="KW-0472">Membrane</keyword>
<evidence type="ECO:0000313" key="3">
    <source>
        <dbReference type="Proteomes" id="UP000001635"/>
    </source>
</evidence>
<keyword evidence="3" id="KW-1185">Reference proteome</keyword>
<protein>
    <submittedName>
        <fullName evidence="2">Uncharacterized protein</fullName>
    </submittedName>
</protein>
<proteinExistence type="predicted"/>
<dbReference type="RefSeq" id="WP_014021309.1">
    <property type="nucleotide sequence ID" value="NC_015914.1"/>
</dbReference>